<evidence type="ECO:0000256" key="1">
    <source>
        <dbReference type="SAM" id="SignalP"/>
    </source>
</evidence>
<sequence length="337" mass="38896">MLNPKSKTRILRRLRRLALGLFCAITLLGLTRCGESDAAVQQEILAVPISLEVQRFDREFDAMPVDGLDGLKGRFPFLFPAGVPDSVWLAKQADTLEVDLRNEVARVYPNFDGYQAELELLFKHARYYFPYLPLPEKVITLTTRVDMDNRIILTDSLLLIGLDSYLGRDHEFYAGIDRYQANSLDPAYLVSDVGTALARRLVTPSRERSFLDRMVYHGKILYLKDLLMPQEEDAIKIQYTQEELQWTRENEGQIWRYFIEQELLYDTDATLNARFLDPAPFSKFRLVLDNESPGRIGRYMGWQIVRALMEDGSLSPEELLQMSGEEILRASKYKPPK</sequence>
<dbReference type="EMBL" id="FOYQ01000001">
    <property type="protein sequence ID" value="SFR32436.1"/>
    <property type="molecule type" value="Genomic_DNA"/>
</dbReference>
<evidence type="ECO:0000313" key="2">
    <source>
        <dbReference type="EMBL" id="SFR32436.1"/>
    </source>
</evidence>
<name>A0A1I6FRB8_9FLAO</name>
<feature type="chain" id="PRO_5011584508" evidence="1">
    <location>
        <begin position="39"/>
        <end position="337"/>
    </location>
</feature>
<protein>
    <submittedName>
        <fullName evidence="2">Gliding motility-associated lipoprotein GldB</fullName>
    </submittedName>
</protein>
<keyword evidence="1" id="KW-0732">Signal</keyword>
<dbReference type="AlphaFoldDB" id="A0A1I6FRB8"/>
<gene>
    <name evidence="2" type="ORF">SAMN04490243_0488</name>
</gene>
<dbReference type="InterPro" id="IPR019853">
    <property type="entry name" value="GldB-like"/>
</dbReference>
<dbReference type="Pfam" id="PF25594">
    <property type="entry name" value="GldB_lipo"/>
    <property type="match status" value="1"/>
</dbReference>
<accession>A0A1I6FRB8</accession>
<evidence type="ECO:0000313" key="3">
    <source>
        <dbReference type="Proteomes" id="UP000199534"/>
    </source>
</evidence>
<dbReference type="Proteomes" id="UP000199534">
    <property type="component" value="Unassembled WGS sequence"/>
</dbReference>
<keyword evidence="2" id="KW-0449">Lipoprotein</keyword>
<feature type="signal peptide" evidence="1">
    <location>
        <begin position="1"/>
        <end position="38"/>
    </location>
</feature>
<proteinExistence type="predicted"/>
<dbReference type="STRING" id="400055.SAMN04490243_0488"/>
<reference evidence="2 3" key="1">
    <citation type="submission" date="2016-10" db="EMBL/GenBank/DDBJ databases">
        <authorList>
            <person name="de Groot N.N."/>
        </authorList>
    </citation>
    <scope>NUCLEOTIDE SEQUENCE [LARGE SCALE GENOMIC DNA]</scope>
    <source>
        <strain evidence="2 3">DSM 21019</strain>
    </source>
</reference>
<keyword evidence="3" id="KW-1185">Reference proteome</keyword>
<organism evidence="2 3">
    <name type="scientific">Robiginitalea myxolifaciens</name>
    <dbReference type="NCBI Taxonomy" id="400055"/>
    <lineage>
        <taxon>Bacteria</taxon>
        <taxon>Pseudomonadati</taxon>
        <taxon>Bacteroidota</taxon>
        <taxon>Flavobacteriia</taxon>
        <taxon>Flavobacteriales</taxon>
        <taxon>Flavobacteriaceae</taxon>
        <taxon>Robiginitalea</taxon>
    </lineage>
</organism>